<evidence type="ECO:0008006" key="2">
    <source>
        <dbReference type="Google" id="ProtNLM"/>
    </source>
</evidence>
<reference evidence="1" key="1">
    <citation type="journal article" date="2014" name="Front. Microbiol.">
        <title>High frequency of phylogenetically diverse reductive dehalogenase-homologous genes in deep subseafloor sedimentary metagenomes.</title>
        <authorList>
            <person name="Kawai M."/>
            <person name="Futagami T."/>
            <person name="Toyoda A."/>
            <person name="Takaki Y."/>
            <person name="Nishi S."/>
            <person name="Hori S."/>
            <person name="Arai W."/>
            <person name="Tsubouchi T."/>
            <person name="Morono Y."/>
            <person name="Uchiyama I."/>
            <person name="Ito T."/>
            <person name="Fujiyama A."/>
            <person name="Inagaki F."/>
            <person name="Takami H."/>
        </authorList>
    </citation>
    <scope>NUCLEOTIDE SEQUENCE</scope>
    <source>
        <strain evidence="1">Expedition CK06-06</strain>
    </source>
</reference>
<name>X0YDX9_9ZZZZ</name>
<gene>
    <name evidence="1" type="ORF">S01H1_84896</name>
</gene>
<dbReference type="SUPFAM" id="SSF53146">
    <property type="entry name" value="Nitrogenase accessory factor-like"/>
    <property type="match status" value="1"/>
</dbReference>
<protein>
    <recommendedName>
        <fullName evidence="2">Dinitrogenase iron-molybdenum cofactor biosynthesis domain-containing protein</fullName>
    </recommendedName>
</protein>
<comment type="caution">
    <text evidence="1">The sequence shown here is derived from an EMBL/GenBank/DDBJ whole genome shotgun (WGS) entry which is preliminary data.</text>
</comment>
<sequence length="63" mass="7215">AKWDMGGKSPLEIARRLLDLGVDKIICGGINRYYKEWLIKKGVSVEDNRKGKAREIVEKLLKD</sequence>
<dbReference type="Gene3D" id="3.30.420.130">
    <property type="entry name" value="Dinitrogenase iron-molybdenum cofactor biosynthesis domain"/>
    <property type="match status" value="1"/>
</dbReference>
<dbReference type="AlphaFoldDB" id="X0YDX9"/>
<dbReference type="InterPro" id="IPR036105">
    <property type="entry name" value="DiNase_FeMo-co_biosyn_sf"/>
</dbReference>
<organism evidence="1">
    <name type="scientific">marine sediment metagenome</name>
    <dbReference type="NCBI Taxonomy" id="412755"/>
    <lineage>
        <taxon>unclassified sequences</taxon>
        <taxon>metagenomes</taxon>
        <taxon>ecological metagenomes</taxon>
    </lineage>
</organism>
<accession>X0YDX9</accession>
<dbReference type="EMBL" id="BARS01058096">
    <property type="protein sequence ID" value="GAG45447.1"/>
    <property type="molecule type" value="Genomic_DNA"/>
</dbReference>
<proteinExistence type="predicted"/>
<feature type="non-terminal residue" evidence="1">
    <location>
        <position position="1"/>
    </location>
</feature>
<evidence type="ECO:0000313" key="1">
    <source>
        <dbReference type="EMBL" id="GAG45447.1"/>
    </source>
</evidence>